<feature type="coiled-coil region" evidence="1">
    <location>
        <begin position="537"/>
        <end position="564"/>
    </location>
</feature>
<protein>
    <recommendedName>
        <fullName evidence="5">TIGR02680 family protein</fullName>
    </recommendedName>
</protein>
<dbReference type="Proteomes" id="UP000621560">
    <property type="component" value="Unassembled WGS sequence"/>
</dbReference>
<feature type="compositionally biased region" description="Low complexity" evidence="2">
    <location>
        <begin position="15"/>
        <end position="33"/>
    </location>
</feature>
<name>A0A927GSF5_9BACL</name>
<feature type="compositionally biased region" description="Low complexity" evidence="2">
    <location>
        <begin position="41"/>
        <end position="62"/>
    </location>
</feature>
<gene>
    <name evidence="3" type="ORF">IDH44_15935</name>
</gene>
<keyword evidence="1" id="KW-0175">Coiled coil</keyword>
<feature type="non-terminal residue" evidence="3">
    <location>
        <position position="663"/>
    </location>
</feature>
<evidence type="ECO:0000313" key="3">
    <source>
        <dbReference type="EMBL" id="MBD2846689.1"/>
    </source>
</evidence>
<sequence length="663" mass="75626">MSVYPTAKEARTEMDTTNTTTDRSSTETAAARAATDKARTEMAAAEAEMDRTASGTAGAAETTFERPSDERPEAGREARERWQMHRAGILNFWFYEEEEFELEQGRLVLRGTNGAGKSVTMQSLIPLVLDGDKHPNRLDPFGSRDRKIEYYLLGDKEEHSDRTGYLWLEFHHPVKGIYKTIGIGLRARRGASQVGFWGFVLEDGRRIGRDFWLYDRVLLEEGQGKYPLDRKGLTEAIGAGGQVVQEQRGYRDLVNRALFGYHDREAYVDLLNLLIQLRSPKLSKDVKPTAIYDILVRALPPLHEEELRPLSEVMEDMDQLADRLEELKLHRVELERLSRSYEQYNRHLLYRSGERLLQAHGERQEAQRELSRLSGELRAAAEGREQIAAAQTANQEQTVAADSELELLGRSEAMEKQHELEQTEQALRETETYAEQAQQRLTAALRGCESAELAADKARKLQAELLEMQRDGLEELDGLAAELELADHGVYTRYWSPEPPEDTAFVQAWRRDVGAHRAALAGAAELAEREREAGRLVAEFDRQLGELRAERDEAELAMRTAAEAAETALYAWKERLLVWREGLAELRLREAQLQALQAASGALGYEQQRLEAVREPVRQAAEQGRERRLRARLELEQRVREREAEREALQAERDAWARSREPE</sequence>
<feature type="region of interest" description="Disordered" evidence="2">
    <location>
        <begin position="639"/>
        <end position="663"/>
    </location>
</feature>
<evidence type="ECO:0000313" key="4">
    <source>
        <dbReference type="Proteomes" id="UP000621560"/>
    </source>
</evidence>
<dbReference type="AlphaFoldDB" id="A0A927GSF5"/>
<proteinExistence type="predicted"/>
<evidence type="ECO:0000256" key="1">
    <source>
        <dbReference type="SAM" id="Coils"/>
    </source>
</evidence>
<evidence type="ECO:0000256" key="2">
    <source>
        <dbReference type="SAM" id="MobiDB-lite"/>
    </source>
</evidence>
<feature type="region of interest" description="Disordered" evidence="2">
    <location>
        <begin position="1"/>
        <end position="79"/>
    </location>
</feature>
<organism evidence="3 4">
    <name type="scientific">Paenibacillus sabuli</name>
    <dbReference type="NCBI Taxonomy" id="2772509"/>
    <lineage>
        <taxon>Bacteria</taxon>
        <taxon>Bacillati</taxon>
        <taxon>Bacillota</taxon>
        <taxon>Bacilli</taxon>
        <taxon>Bacillales</taxon>
        <taxon>Paenibacillaceae</taxon>
        <taxon>Paenibacillus</taxon>
    </lineage>
</organism>
<accession>A0A927GSF5</accession>
<dbReference type="EMBL" id="JACXIZ010000026">
    <property type="protein sequence ID" value="MBD2846689.1"/>
    <property type="molecule type" value="Genomic_DNA"/>
</dbReference>
<evidence type="ECO:0008006" key="5">
    <source>
        <dbReference type="Google" id="ProtNLM"/>
    </source>
</evidence>
<feature type="coiled-coil region" evidence="1">
    <location>
        <begin position="310"/>
        <end position="383"/>
    </location>
</feature>
<feature type="compositionally biased region" description="Basic and acidic residues" evidence="2">
    <location>
        <begin position="63"/>
        <end position="79"/>
    </location>
</feature>
<keyword evidence="4" id="KW-1185">Reference proteome</keyword>
<comment type="caution">
    <text evidence="3">The sequence shown here is derived from an EMBL/GenBank/DDBJ whole genome shotgun (WGS) entry which is preliminary data.</text>
</comment>
<reference evidence="3" key="1">
    <citation type="submission" date="2020-09" db="EMBL/GenBank/DDBJ databases">
        <title>A novel bacterium of genus Paenibacillus, isolated from South China Sea.</title>
        <authorList>
            <person name="Huang H."/>
            <person name="Mo K."/>
            <person name="Hu Y."/>
        </authorList>
    </citation>
    <scope>NUCLEOTIDE SEQUENCE</scope>
    <source>
        <strain evidence="3">IB182496</strain>
    </source>
</reference>
<feature type="coiled-coil region" evidence="1">
    <location>
        <begin position="410"/>
        <end position="471"/>
    </location>
</feature>